<dbReference type="PROSITE" id="PS50983">
    <property type="entry name" value="FE_B12_PBP"/>
    <property type="match status" value="1"/>
</dbReference>
<dbReference type="AlphaFoldDB" id="A0AAU8C5R0"/>
<proteinExistence type="predicted"/>
<feature type="signal peptide" evidence="1">
    <location>
        <begin position="1"/>
        <end position="32"/>
    </location>
</feature>
<dbReference type="SUPFAM" id="SSF53807">
    <property type="entry name" value="Helical backbone' metal receptor"/>
    <property type="match status" value="1"/>
</dbReference>
<evidence type="ECO:0000256" key="1">
    <source>
        <dbReference type="SAM" id="SignalP"/>
    </source>
</evidence>
<protein>
    <submittedName>
        <fullName evidence="3">ABC transporter substrate-binding protein</fullName>
    </submittedName>
</protein>
<accession>A0AAU8C5R0</accession>
<sequence>MIRRITLTGRRVLLGLVAALIAALIAVTSASAADLPRVVSMNLCTDQMVLLLADPDQITSLSRLARDPRSSSLALEASAHPQNAGGAEEIYLSAPDLVLAGQYSDKATLAMLRHLGLRVEQMPITKALDDIPAQIRWMGDLLQQPARAEAMARDVEQTLAAQPALASDAPVAAFYYPNGYSLGVDTLGHDIVTTGGLRNLSEKLGRRNSGRLALEDLVMNAPDVLVTTTPYPGGSRSEEIMLHPALAQYAKTGRMVYSSPDWVCGTPLALRAVQDVRRAGNQIRHEER</sequence>
<feature type="chain" id="PRO_5043761914" evidence="1">
    <location>
        <begin position="33"/>
        <end position="288"/>
    </location>
</feature>
<dbReference type="PANTHER" id="PTHR30535">
    <property type="entry name" value="VITAMIN B12-BINDING PROTEIN"/>
    <property type="match status" value="1"/>
</dbReference>
<gene>
    <name evidence="3" type="ORF">ABM428_06060</name>
</gene>
<feature type="domain" description="Fe/B12 periplasmic-binding" evidence="2">
    <location>
        <begin position="37"/>
        <end position="287"/>
    </location>
</feature>
<dbReference type="PANTHER" id="PTHR30535:SF34">
    <property type="entry name" value="MOLYBDATE-BINDING PROTEIN MOLA"/>
    <property type="match status" value="1"/>
</dbReference>
<name>A0AAU8C5R0_9RHOB</name>
<reference evidence="3" key="2">
    <citation type="submission" date="2024-06" db="EMBL/GenBank/DDBJ databases">
        <authorList>
            <person name="Deng Y."/>
        </authorList>
    </citation>
    <scope>NUCLEOTIDE SEQUENCE</scope>
    <source>
        <strain evidence="3">TCYB15</strain>
    </source>
</reference>
<dbReference type="KEGG" id="suly:ABM428_06060"/>
<evidence type="ECO:0000259" key="2">
    <source>
        <dbReference type="PROSITE" id="PS50983"/>
    </source>
</evidence>
<dbReference type="InterPro" id="IPR050902">
    <property type="entry name" value="ABC_Transporter_SBP"/>
</dbReference>
<reference evidence="3" key="1">
    <citation type="journal article" date="2020" name="Int. J. Syst. Evol. Microbiol.">
        <title>Notification of changes in taxonomic opinion previously published outside the IJSEM.</title>
        <authorList>
            <person name="Oren A."/>
            <person name="Garrity G."/>
        </authorList>
    </citation>
    <scope>NUCLEOTIDE SEQUENCE</scope>
    <source>
        <strain evidence="3">TCYB15</strain>
    </source>
</reference>
<keyword evidence="1" id="KW-0732">Signal</keyword>
<dbReference type="Pfam" id="PF01497">
    <property type="entry name" value="Peripla_BP_2"/>
    <property type="match status" value="1"/>
</dbReference>
<evidence type="ECO:0000313" key="3">
    <source>
        <dbReference type="EMBL" id="XCF11403.1"/>
    </source>
</evidence>
<dbReference type="EMBL" id="CP159193">
    <property type="protein sequence ID" value="XCF11403.1"/>
    <property type="molecule type" value="Genomic_DNA"/>
</dbReference>
<dbReference type="InterPro" id="IPR002491">
    <property type="entry name" value="ABC_transptr_periplasmic_BD"/>
</dbReference>
<organism evidence="3">
    <name type="scientific">Sulfitobacter sp. TCYB15</name>
    <dbReference type="NCBI Taxonomy" id="3229275"/>
    <lineage>
        <taxon>Bacteria</taxon>
        <taxon>Pseudomonadati</taxon>
        <taxon>Pseudomonadota</taxon>
        <taxon>Alphaproteobacteria</taxon>
        <taxon>Rhodobacterales</taxon>
        <taxon>Roseobacteraceae</taxon>
        <taxon>Sulfitobacter</taxon>
    </lineage>
</organism>
<dbReference type="RefSeq" id="WP_304949995.1">
    <property type="nucleotide sequence ID" value="NZ_CP159193.1"/>
</dbReference>
<dbReference type="Gene3D" id="3.40.50.1980">
    <property type="entry name" value="Nitrogenase molybdenum iron protein domain"/>
    <property type="match status" value="2"/>
</dbReference>